<evidence type="ECO:0000313" key="3">
    <source>
        <dbReference type="EMBL" id="KMW69883.1"/>
    </source>
</evidence>
<accession>A0A0F5Y8C4</accession>
<organism evidence="2 4">
    <name type="scientific">Limnoraphis robusta CS-951</name>
    <dbReference type="NCBI Taxonomy" id="1637645"/>
    <lineage>
        <taxon>Bacteria</taxon>
        <taxon>Bacillati</taxon>
        <taxon>Cyanobacteriota</taxon>
        <taxon>Cyanophyceae</taxon>
        <taxon>Oscillatoriophycideae</taxon>
        <taxon>Oscillatoriales</taxon>
        <taxon>Sirenicapillariaceae</taxon>
        <taxon>Limnoraphis</taxon>
    </lineage>
</organism>
<evidence type="ECO:0000313" key="4">
    <source>
        <dbReference type="Proteomes" id="UP000033607"/>
    </source>
</evidence>
<dbReference type="InterPro" id="IPR008538">
    <property type="entry name" value="Uma2"/>
</dbReference>
<protein>
    <recommendedName>
        <fullName evidence="1">Putative restriction endonuclease domain-containing protein</fullName>
    </recommendedName>
</protein>
<dbReference type="PANTHER" id="PTHR36558">
    <property type="entry name" value="GLR1098 PROTEIN"/>
    <property type="match status" value="1"/>
</dbReference>
<dbReference type="RefSeq" id="WP_046282420.1">
    <property type="nucleotide sequence ID" value="NZ_LATL02000354.1"/>
</dbReference>
<sequence length="206" mass="23702">MIAHSQSQFMTAKEYLEWEEKQPIKYEYINGQVFAMTGGSLPHNSIALNLASALKSHLRGKGCKVFMADAKVGVSSNGPFHYPDIMVTCDSRDQTARQVIYYPCLIVEVLSPSTEGFDRGKKFRHYRQIETLKEYVLVDTEKMNIECYRLNEQNKWELTSYFPEELAINQTELEIHLTSVNFNSPISLIYEDVVFPDENLEDLVLS</sequence>
<evidence type="ECO:0000259" key="1">
    <source>
        <dbReference type="Pfam" id="PF05685"/>
    </source>
</evidence>
<comment type="caution">
    <text evidence="2">The sequence shown here is derived from an EMBL/GenBank/DDBJ whole genome shotgun (WGS) entry which is preliminary data.</text>
</comment>
<dbReference type="InterPro" id="IPR011335">
    <property type="entry name" value="Restrct_endonuc-II-like"/>
</dbReference>
<dbReference type="Gene3D" id="3.90.1570.10">
    <property type="entry name" value="tt1808, chain A"/>
    <property type="match status" value="1"/>
</dbReference>
<reference evidence="2 4" key="1">
    <citation type="submission" date="2015-06" db="EMBL/GenBank/DDBJ databases">
        <title>Draft genome assembly of filamentous brackish cyanobacterium Limnoraphis robusta strain CS-951.</title>
        <authorList>
            <person name="Willis A."/>
            <person name="Parks M."/>
            <person name="Burford M.A."/>
        </authorList>
    </citation>
    <scope>NUCLEOTIDE SEQUENCE [LARGE SCALE GENOMIC DNA]</scope>
    <source>
        <strain evidence="2 4">CS-951</strain>
    </source>
</reference>
<evidence type="ECO:0000313" key="2">
    <source>
        <dbReference type="EMBL" id="KKD34465.1"/>
    </source>
</evidence>
<dbReference type="EMBL" id="LATL02000354">
    <property type="protein sequence ID" value="KMW69883.1"/>
    <property type="molecule type" value="Genomic_DNA"/>
</dbReference>
<dbReference type="InterPro" id="IPR012296">
    <property type="entry name" value="Nuclease_put_TT1808"/>
</dbReference>
<gene>
    <name evidence="2" type="ORF">WN50_30665</name>
    <name evidence="3" type="ORF">WN50_39725</name>
</gene>
<feature type="domain" description="Putative restriction endonuclease" evidence="1">
    <location>
        <begin position="13"/>
        <end position="170"/>
    </location>
</feature>
<dbReference type="Proteomes" id="UP000033607">
    <property type="component" value="Unassembled WGS sequence"/>
</dbReference>
<dbReference type="AlphaFoldDB" id="A0A0F5Y8C4"/>
<dbReference type="OrthoDB" id="422510at2"/>
<dbReference type="Pfam" id="PF05685">
    <property type="entry name" value="Uma2"/>
    <property type="match status" value="1"/>
</dbReference>
<dbReference type="PATRIC" id="fig|1637645.4.peg.6935"/>
<dbReference type="SUPFAM" id="SSF52980">
    <property type="entry name" value="Restriction endonuclease-like"/>
    <property type="match status" value="1"/>
</dbReference>
<dbReference type="PANTHER" id="PTHR36558:SF1">
    <property type="entry name" value="RESTRICTION ENDONUCLEASE DOMAIN-CONTAINING PROTEIN-RELATED"/>
    <property type="match status" value="1"/>
</dbReference>
<dbReference type="CDD" id="cd06260">
    <property type="entry name" value="DUF820-like"/>
    <property type="match status" value="1"/>
</dbReference>
<name>A0A0F5Y8C4_9CYAN</name>
<dbReference type="EMBL" id="LATL02000354">
    <property type="protein sequence ID" value="KKD34465.1"/>
    <property type="molecule type" value="Genomic_DNA"/>
</dbReference>
<proteinExistence type="predicted"/>